<protein>
    <submittedName>
        <fullName evidence="2">Uncharacterized protein</fullName>
    </submittedName>
</protein>
<sequence>MSRISASGDSPVLPLDTAVGDDADTPGISQPFTQAEIEDLVNDTTMPIEERVECLHGMAETLGTREEMDRGGEFDPLIEQINEALGLLADGGHTYGTPESVGLDPEYRSDARAPDDTDDRPL</sequence>
<evidence type="ECO:0000313" key="2">
    <source>
        <dbReference type="EMBL" id="KHJ55871.1"/>
    </source>
</evidence>
<proteinExistence type="predicted"/>
<dbReference type="STRING" id="370622.LA66_04400"/>
<feature type="region of interest" description="Disordered" evidence="1">
    <location>
        <begin position="1"/>
        <end position="28"/>
    </location>
</feature>
<organism evidence="2 3">
    <name type="scientific">Aureimonas altamirensis</name>
    <dbReference type="NCBI Taxonomy" id="370622"/>
    <lineage>
        <taxon>Bacteria</taxon>
        <taxon>Pseudomonadati</taxon>
        <taxon>Pseudomonadota</taxon>
        <taxon>Alphaproteobacteria</taxon>
        <taxon>Hyphomicrobiales</taxon>
        <taxon>Aurantimonadaceae</taxon>
        <taxon>Aureimonas</taxon>
    </lineage>
</organism>
<gene>
    <name evidence="2" type="ORF">LA66_04400</name>
</gene>
<feature type="compositionally biased region" description="Basic and acidic residues" evidence="1">
    <location>
        <begin position="105"/>
        <end position="122"/>
    </location>
</feature>
<dbReference type="AlphaFoldDB" id="A0A0B1Q924"/>
<dbReference type="Proteomes" id="UP000030826">
    <property type="component" value="Unassembled WGS sequence"/>
</dbReference>
<dbReference type="RefSeq" id="WP_039188925.1">
    <property type="nucleotide sequence ID" value="NZ_JRFJ01000001.1"/>
</dbReference>
<name>A0A0B1Q924_9HYPH</name>
<feature type="region of interest" description="Disordered" evidence="1">
    <location>
        <begin position="89"/>
        <end position="122"/>
    </location>
</feature>
<dbReference type="OrthoDB" id="8115742at2"/>
<evidence type="ECO:0000313" key="3">
    <source>
        <dbReference type="Proteomes" id="UP000030826"/>
    </source>
</evidence>
<accession>A0A0B1Q924</accession>
<dbReference type="EMBL" id="JRFJ01000001">
    <property type="protein sequence ID" value="KHJ55871.1"/>
    <property type="molecule type" value="Genomic_DNA"/>
</dbReference>
<comment type="caution">
    <text evidence="2">The sequence shown here is derived from an EMBL/GenBank/DDBJ whole genome shotgun (WGS) entry which is preliminary data.</text>
</comment>
<reference evidence="2 3" key="1">
    <citation type="submission" date="2014-09" db="EMBL/GenBank/DDBJ databases">
        <title>Isolation and characterization of Aurantimonas altamirensis ON-56566 from clinical sample following a dog bite.</title>
        <authorList>
            <person name="Eshaghi A."/>
            <person name="Li A."/>
            <person name="Shahinas D."/>
            <person name="Bahn P."/>
            <person name="Kus J.V."/>
            <person name="Patel S.N."/>
        </authorList>
    </citation>
    <scope>NUCLEOTIDE SEQUENCE [LARGE SCALE GENOMIC DNA]</scope>
    <source>
        <strain evidence="2 3">ON-56566</strain>
    </source>
</reference>
<evidence type="ECO:0000256" key="1">
    <source>
        <dbReference type="SAM" id="MobiDB-lite"/>
    </source>
</evidence>